<comment type="caution">
    <text evidence="2">The sequence shown here is derived from an EMBL/GenBank/DDBJ whole genome shotgun (WGS) entry which is preliminary data.</text>
</comment>
<dbReference type="AlphaFoldDB" id="A0AAW2HCY8"/>
<accession>A0AAW2HCY8</accession>
<sequence length="251" mass="28380">MVSERGRRCGKWLELVKRWRFLWSGKPEAGYLDLSGSICSTGPERGSKTAPDWSVVVSPENRRLSREVSGVFDQRWTRPRHLQGNTLQTWLMVSGLDRARSEVLARDISGALDQSGQDREISGSRTQPGLWPVVRSEKLVPRYLYISSGVITSWTRDDRRRGGLDASLEEFCPRHLRRHISADLTGQWVVGSCGPAVVRSLDESYSDKSRERVEPRKASVQKTGGSPRDLWSLGPEVDKTEISPDEHLRHC</sequence>
<organism evidence="2">
    <name type="scientific">Menopon gallinae</name>
    <name type="common">poultry shaft louse</name>
    <dbReference type="NCBI Taxonomy" id="328185"/>
    <lineage>
        <taxon>Eukaryota</taxon>
        <taxon>Metazoa</taxon>
        <taxon>Ecdysozoa</taxon>
        <taxon>Arthropoda</taxon>
        <taxon>Hexapoda</taxon>
        <taxon>Insecta</taxon>
        <taxon>Pterygota</taxon>
        <taxon>Neoptera</taxon>
        <taxon>Paraneoptera</taxon>
        <taxon>Psocodea</taxon>
        <taxon>Troctomorpha</taxon>
        <taxon>Phthiraptera</taxon>
        <taxon>Amblycera</taxon>
        <taxon>Menoponidae</taxon>
        <taxon>Menopon</taxon>
    </lineage>
</organism>
<protein>
    <submittedName>
        <fullName evidence="2">Uncharacterized protein</fullName>
    </submittedName>
</protein>
<reference evidence="2" key="1">
    <citation type="journal article" date="2024" name="Gigascience">
        <title>Chromosome-level genome of the poultry shaft louse Menopon gallinae provides insight into the host-switching and adaptive evolution of parasitic lice.</title>
        <authorList>
            <person name="Xu Y."/>
            <person name="Ma L."/>
            <person name="Liu S."/>
            <person name="Liang Y."/>
            <person name="Liu Q."/>
            <person name="He Z."/>
            <person name="Tian L."/>
            <person name="Duan Y."/>
            <person name="Cai W."/>
            <person name="Li H."/>
            <person name="Song F."/>
        </authorList>
    </citation>
    <scope>NUCLEOTIDE SEQUENCE</scope>
    <source>
        <strain evidence="2">Cailab_2023a</strain>
    </source>
</reference>
<feature type="compositionally biased region" description="Basic and acidic residues" evidence="1">
    <location>
        <begin position="207"/>
        <end position="217"/>
    </location>
</feature>
<feature type="compositionally biased region" description="Basic and acidic residues" evidence="1">
    <location>
        <begin position="236"/>
        <end position="251"/>
    </location>
</feature>
<proteinExistence type="predicted"/>
<gene>
    <name evidence="2" type="ORF">PYX00_009667</name>
</gene>
<name>A0AAW2HCY8_9NEOP</name>
<evidence type="ECO:0000256" key="1">
    <source>
        <dbReference type="SAM" id="MobiDB-lite"/>
    </source>
</evidence>
<evidence type="ECO:0000313" key="2">
    <source>
        <dbReference type="EMBL" id="KAL0267378.1"/>
    </source>
</evidence>
<dbReference type="EMBL" id="JARGDH010000005">
    <property type="protein sequence ID" value="KAL0267378.1"/>
    <property type="molecule type" value="Genomic_DNA"/>
</dbReference>
<feature type="region of interest" description="Disordered" evidence="1">
    <location>
        <begin position="207"/>
        <end position="251"/>
    </location>
</feature>